<keyword evidence="1" id="KW-0812">Transmembrane</keyword>
<keyword evidence="3" id="KW-1185">Reference proteome</keyword>
<feature type="transmembrane region" description="Helical" evidence="1">
    <location>
        <begin position="20"/>
        <end position="37"/>
    </location>
</feature>
<reference evidence="2 3" key="2">
    <citation type="submission" date="2009-02" db="EMBL/GenBank/DDBJ databases">
        <title>Draft genome sequence of Blautia hydrogenotrophica DSM 10507 (Ruminococcus hydrogenotrophicus DSM 10507).</title>
        <authorList>
            <person name="Sudarsanam P."/>
            <person name="Ley R."/>
            <person name="Guruge J."/>
            <person name="Turnbaugh P.J."/>
            <person name="Mahowald M."/>
            <person name="Liep D."/>
            <person name="Gordon J."/>
        </authorList>
    </citation>
    <scope>NUCLEOTIDE SEQUENCE [LARGE SCALE GENOMIC DNA]</scope>
    <source>
        <strain evidence="3">DSM 10507 / JCM 14656 / S5a33</strain>
    </source>
</reference>
<evidence type="ECO:0000256" key="1">
    <source>
        <dbReference type="SAM" id="Phobius"/>
    </source>
</evidence>
<evidence type="ECO:0000313" key="2">
    <source>
        <dbReference type="EMBL" id="EEG48759.1"/>
    </source>
</evidence>
<dbReference type="Proteomes" id="UP000003100">
    <property type="component" value="Unassembled WGS sequence"/>
</dbReference>
<gene>
    <name evidence="2" type="ORF">RUMHYD_02355</name>
</gene>
<evidence type="ECO:0000313" key="3">
    <source>
        <dbReference type="Proteomes" id="UP000003100"/>
    </source>
</evidence>
<dbReference type="PATRIC" id="fig|476272.21.peg.1790"/>
<feature type="transmembrane region" description="Helical" evidence="1">
    <location>
        <begin position="43"/>
        <end position="60"/>
    </location>
</feature>
<dbReference type="AlphaFoldDB" id="C0CNB7"/>
<sequence>MWMREKFLHFMQGRYGADQLYRVMLIGGAVLVILSNFIFEVFFLLLGWILVVLAFVRAFSKDYSRRYAENQKFLELTGKIRKVFGKQRYVMEQRKDYHIYTCPQCRQKIRMPRGKGKVEISCPKCHTKFIKKS</sequence>
<keyword evidence="1" id="KW-0472">Membrane</keyword>
<proteinExistence type="predicted"/>
<keyword evidence="1" id="KW-1133">Transmembrane helix</keyword>
<protein>
    <recommendedName>
        <fullName evidence="4">Zn-finger containing protein</fullName>
    </recommendedName>
</protein>
<name>C0CNB7_BLAHS</name>
<reference evidence="2 3" key="1">
    <citation type="submission" date="2009-01" db="EMBL/GenBank/DDBJ databases">
        <authorList>
            <person name="Fulton L."/>
            <person name="Clifton S."/>
            <person name="Fulton B."/>
            <person name="Xu J."/>
            <person name="Minx P."/>
            <person name="Pepin K.H."/>
            <person name="Johnson M."/>
            <person name="Bhonagiri V."/>
            <person name="Nash W.E."/>
            <person name="Mardis E.R."/>
            <person name="Wilson R.K."/>
        </authorList>
    </citation>
    <scope>NUCLEOTIDE SEQUENCE [LARGE SCALE GENOMIC DNA]</scope>
    <source>
        <strain evidence="3">DSM 10507 / JCM 14656 / S5a33</strain>
    </source>
</reference>
<dbReference type="eggNOG" id="COG4416">
    <property type="taxonomic scope" value="Bacteria"/>
</dbReference>
<dbReference type="HOGENOM" id="CLU_133627_0_0_9"/>
<evidence type="ECO:0008006" key="4">
    <source>
        <dbReference type="Google" id="ProtNLM"/>
    </source>
</evidence>
<dbReference type="EMBL" id="ACBZ01000125">
    <property type="protein sequence ID" value="EEG48759.1"/>
    <property type="molecule type" value="Genomic_DNA"/>
</dbReference>
<accession>C0CNB7</accession>
<comment type="caution">
    <text evidence="2">The sequence shown here is derived from an EMBL/GenBank/DDBJ whole genome shotgun (WGS) entry which is preliminary data.</text>
</comment>
<organism evidence="2 3">
    <name type="scientific">Blautia hydrogenotrophica (strain DSM 10507 / JCM 14656 / S5a33)</name>
    <name type="common">Ruminococcus hydrogenotrophicus</name>
    <dbReference type="NCBI Taxonomy" id="476272"/>
    <lineage>
        <taxon>Bacteria</taxon>
        <taxon>Bacillati</taxon>
        <taxon>Bacillota</taxon>
        <taxon>Clostridia</taxon>
        <taxon>Lachnospirales</taxon>
        <taxon>Lachnospiraceae</taxon>
        <taxon>Blautia</taxon>
    </lineage>
</organism>